<feature type="signal peptide" evidence="1">
    <location>
        <begin position="1"/>
        <end position="20"/>
    </location>
</feature>
<keyword evidence="1" id="KW-0732">Signal</keyword>
<keyword evidence="3" id="KW-1185">Reference proteome</keyword>
<dbReference type="AlphaFoldDB" id="A0A813SNX1"/>
<dbReference type="Proteomes" id="UP000663879">
    <property type="component" value="Unassembled WGS sequence"/>
</dbReference>
<accession>A0A813SNX1</accession>
<gene>
    <name evidence="2" type="ORF">OXX778_LOCUS6586</name>
</gene>
<dbReference type="EMBL" id="CAJNOC010000791">
    <property type="protein sequence ID" value="CAF0803330.1"/>
    <property type="molecule type" value="Genomic_DNA"/>
</dbReference>
<evidence type="ECO:0000256" key="1">
    <source>
        <dbReference type="SAM" id="SignalP"/>
    </source>
</evidence>
<protein>
    <submittedName>
        <fullName evidence="2">Uncharacterized protein</fullName>
    </submittedName>
</protein>
<proteinExistence type="predicted"/>
<name>A0A813SNX1_9BILA</name>
<evidence type="ECO:0000313" key="2">
    <source>
        <dbReference type="EMBL" id="CAF0803330.1"/>
    </source>
</evidence>
<dbReference type="OrthoDB" id="10219485at2759"/>
<feature type="chain" id="PRO_5032507194" evidence="1">
    <location>
        <begin position="21"/>
        <end position="108"/>
    </location>
</feature>
<comment type="caution">
    <text evidence="2">The sequence shown here is derived from an EMBL/GenBank/DDBJ whole genome shotgun (WGS) entry which is preliminary data.</text>
</comment>
<sequence length="108" mass="12731">MNFKLSCLVLALCIFQLAYSSNWGNDHYGGYKQGKYVDKERDYGHGPSRYHSGYGKKSHDRVWVQNVNDNKNDNEGQTYSENESKNDNWNINDLISWIQKLKAEYEHY</sequence>
<evidence type="ECO:0000313" key="3">
    <source>
        <dbReference type="Proteomes" id="UP000663879"/>
    </source>
</evidence>
<reference evidence="2" key="1">
    <citation type="submission" date="2021-02" db="EMBL/GenBank/DDBJ databases">
        <authorList>
            <person name="Nowell W R."/>
        </authorList>
    </citation>
    <scope>NUCLEOTIDE SEQUENCE</scope>
    <source>
        <strain evidence="2">Ploen Becks lab</strain>
    </source>
</reference>
<organism evidence="2 3">
    <name type="scientific">Brachionus calyciflorus</name>
    <dbReference type="NCBI Taxonomy" id="104777"/>
    <lineage>
        <taxon>Eukaryota</taxon>
        <taxon>Metazoa</taxon>
        <taxon>Spiralia</taxon>
        <taxon>Gnathifera</taxon>
        <taxon>Rotifera</taxon>
        <taxon>Eurotatoria</taxon>
        <taxon>Monogononta</taxon>
        <taxon>Pseudotrocha</taxon>
        <taxon>Ploima</taxon>
        <taxon>Brachionidae</taxon>
        <taxon>Brachionus</taxon>
    </lineage>
</organism>